<dbReference type="Proteomes" id="UP000789920">
    <property type="component" value="Unassembled WGS sequence"/>
</dbReference>
<organism evidence="1 2">
    <name type="scientific">Racocetra persica</name>
    <dbReference type="NCBI Taxonomy" id="160502"/>
    <lineage>
        <taxon>Eukaryota</taxon>
        <taxon>Fungi</taxon>
        <taxon>Fungi incertae sedis</taxon>
        <taxon>Mucoromycota</taxon>
        <taxon>Glomeromycotina</taxon>
        <taxon>Glomeromycetes</taxon>
        <taxon>Diversisporales</taxon>
        <taxon>Gigasporaceae</taxon>
        <taxon>Racocetra</taxon>
    </lineage>
</organism>
<feature type="non-terminal residue" evidence="1">
    <location>
        <position position="305"/>
    </location>
</feature>
<evidence type="ECO:0000313" key="1">
    <source>
        <dbReference type="EMBL" id="CAG8568931.1"/>
    </source>
</evidence>
<keyword evidence="2" id="KW-1185">Reference proteome</keyword>
<evidence type="ECO:0000313" key="2">
    <source>
        <dbReference type="Proteomes" id="UP000789920"/>
    </source>
</evidence>
<reference evidence="1" key="1">
    <citation type="submission" date="2021-06" db="EMBL/GenBank/DDBJ databases">
        <authorList>
            <person name="Kallberg Y."/>
            <person name="Tangrot J."/>
            <person name="Rosling A."/>
        </authorList>
    </citation>
    <scope>NUCLEOTIDE SEQUENCE</scope>
    <source>
        <strain evidence="1">MA461A</strain>
    </source>
</reference>
<name>A0ACA9M8D3_9GLOM</name>
<accession>A0ACA9M8D3</accession>
<dbReference type="EMBL" id="CAJVQC010006611">
    <property type="protein sequence ID" value="CAG8568931.1"/>
    <property type="molecule type" value="Genomic_DNA"/>
</dbReference>
<proteinExistence type="predicted"/>
<gene>
    <name evidence="1" type="ORF">RPERSI_LOCUS4675</name>
</gene>
<sequence>MSDYYTTSEEKFDSNDDIMSGEEDVNSPNSVVNRENATTTAFSPQEASPDGLTVNYRMQLKTSVIVKVQNFVNKIRHSTVLCDTLRQFCEINKKRYVKPIADVSTHWNSTYNMLHRFNKMRDELSLLVTAHKKQLGNDYLNDEEWEVVDNMVELLKPMLVATELLLSSLYPTISDIRLTFLGLLHLDKFLDNKSHSTEQYMVADSIKFKLNEYWSTLEESTIIATILDPSSKLITFSASDKDAALASLRNIMIQHKSQVLATMTTSTSTSISKLPSKNKRKFFKSLLTQHQTIEQPLVEELEHYL</sequence>
<comment type="caution">
    <text evidence="1">The sequence shown here is derived from an EMBL/GenBank/DDBJ whole genome shotgun (WGS) entry which is preliminary data.</text>
</comment>
<protein>
    <submittedName>
        <fullName evidence="1">18490_t:CDS:1</fullName>
    </submittedName>
</protein>